<name>A0ABU7TG68_9HYPH</name>
<protein>
    <submittedName>
        <fullName evidence="2">Transporter</fullName>
    </submittedName>
</protein>
<gene>
    <name evidence="2" type="ORF">MRSR164_23350</name>
</gene>
<evidence type="ECO:0000313" key="3">
    <source>
        <dbReference type="Proteomes" id="UP001349262"/>
    </source>
</evidence>
<dbReference type="Pfam" id="PF04972">
    <property type="entry name" value="BON"/>
    <property type="match status" value="1"/>
</dbReference>
<comment type="caution">
    <text evidence="2">The sequence shown here is derived from an EMBL/GenBank/DDBJ whole genome shotgun (WGS) entry which is preliminary data.</text>
</comment>
<keyword evidence="3" id="KW-1185">Reference proteome</keyword>
<dbReference type="Proteomes" id="UP001349262">
    <property type="component" value="Unassembled WGS sequence"/>
</dbReference>
<organism evidence="2 3">
    <name type="scientific">Methylobacterium radiotolerans</name>
    <dbReference type="NCBI Taxonomy" id="31998"/>
    <lineage>
        <taxon>Bacteria</taxon>
        <taxon>Pseudomonadati</taxon>
        <taxon>Pseudomonadota</taxon>
        <taxon>Alphaproteobacteria</taxon>
        <taxon>Hyphomicrobiales</taxon>
        <taxon>Methylobacteriaceae</taxon>
        <taxon>Methylobacterium</taxon>
    </lineage>
</organism>
<dbReference type="Gene3D" id="3.30.1340.30">
    <property type="match status" value="1"/>
</dbReference>
<sequence length="110" mass="11801">MDDITVRRHVLAELRNAPLIDAERIGVSVEDGVVTLTGDVRNFAEKCIAERVAFRVRGVRTVLGRIEVRYPEAPEIGNEALALRAGRALSGLVGNPASGTRRATGLGRPA</sequence>
<evidence type="ECO:0000259" key="1">
    <source>
        <dbReference type="PROSITE" id="PS50914"/>
    </source>
</evidence>
<accession>A0ABU7TG68</accession>
<reference evidence="2 3" key="1">
    <citation type="journal article" date="2012" name="Genet. Mol. Biol.">
        <title>Analysis of 16S rRNA and mxaF genes revealing insights into Methylobacterium niche-specific plant association.</title>
        <authorList>
            <person name="Dourado M.N."/>
            <person name="Andreote F.D."/>
            <person name="Dini-Andreote F."/>
            <person name="Conti R."/>
            <person name="Araujo J.M."/>
            <person name="Araujo W.L."/>
        </authorList>
    </citation>
    <scope>NUCLEOTIDE SEQUENCE [LARGE SCALE GENOMIC DNA]</scope>
    <source>
        <strain evidence="2 3">SR1.6/4</strain>
    </source>
</reference>
<dbReference type="EMBL" id="MLBY01000005">
    <property type="protein sequence ID" value="MEE7459616.1"/>
    <property type="molecule type" value="Genomic_DNA"/>
</dbReference>
<proteinExistence type="predicted"/>
<dbReference type="PROSITE" id="PS50914">
    <property type="entry name" value="BON"/>
    <property type="match status" value="1"/>
</dbReference>
<feature type="domain" description="BON" evidence="1">
    <location>
        <begin position="2"/>
        <end position="70"/>
    </location>
</feature>
<evidence type="ECO:0000313" key="2">
    <source>
        <dbReference type="EMBL" id="MEE7459616.1"/>
    </source>
</evidence>
<dbReference type="InterPro" id="IPR007055">
    <property type="entry name" value="BON_dom"/>
</dbReference>